<sequence length="256" mass="27350">MSYPSELVIDRADDVVTLTLNRPERRNGVTWPLIEELIQALETVASNVEDRAVVLTGAGGAFCSGMDLAKSVAPNEFEFMRRVGHAVTLLHELPKPTIAKVSGAAVGFGCNLALACDLVVAGETALFGEVFADRGLSLDGAGSWSLPRLIGLAKAKEIVFFGSKLSGAEANDIGLVNQVVAEDKLDTVVADWATRLADGPTLALSMMKKALNTSLETPFATAVEQESLAQSLSFRSQEAREGMTAFLERRPPRFRG</sequence>
<dbReference type="GO" id="GO:0016836">
    <property type="term" value="F:hydro-lyase activity"/>
    <property type="evidence" value="ECO:0007669"/>
    <property type="project" value="UniProtKB-ARBA"/>
</dbReference>
<keyword evidence="4" id="KW-1185">Reference proteome</keyword>
<dbReference type="PANTHER" id="PTHR43459">
    <property type="entry name" value="ENOYL-COA HYDRATASE"/>
    <property type="match status" value="1"/>
</dbReference>
<dbReference type="Gene3D" id="1.10.12.10">
    <property type="entry name" value="Lyase 2-enoyl-coa Hydratase, Chain A, domain 2"/>
    <property type="match status" value="1"/>
</dbReference>
<reference evidence="3 4" key="1">
    <citation type="submission" date="2017-06" db="EMBL/GenBank/DDBJ databases">
        <authorList>
            <person name="Kim H.J."/>
            <person name="Triplett B.A."/>
        </authorList>
    </citation>
    <scope>NUCLEOTIDE SEQUENCE [LARGE SCALE GENOMIC DNA]</scope>
    <source>
        <strain evidence="3 4">DSM 45207</strain>
    </source>
</reference>
<dbReference type="PANTHER" id="PTHR43459:SF1">
    <property type="entry name" value="EG:BACN32G11.4 PROTEIN"/>
    <property type="match status" value="1"/>
</dbReference>
<dbReference type="Gene3D" id="3.90.226.10">
    <property type="entry name" value="2-enoyl-CoA Hydratase, Chain A, domain 1"/>
    <property type="match status" value="1"/>
</dbReference>
<name>A0A239AFG8_9PSEU</name>
<dbReference type="OrthoDB" id="9777711at2"/>
<protein>
    <submittedName>
        <fullName evidence="3">2-(1,2-epoxy-1,2-dihydrophenyl)acetyl-CoA isomerase</fullName>
    </submittedName>
</protein>
<dbReference type="AlphaFoldDB" id="A0A239AFG8"/>
<dbReference type="SUPFAM" id="SSF52096">
    <property type="entry name" value="ClpP/crotonase"/>
    <property type="match status" value="1"/>
</dbReference>
<dbReference type="InterPro" id="IPR014748">
    <property type="entry name" value="Enoyl-CoA_hydra_C"/>
</dbReference>
<comment type="similarity">
    <text evidence="1">Belongs to the enoyl-CoA hydratase/isomerase family.</text>
</comment>
<dbReference type="Proteomes" id="UP000198348">
    <property type="component" value="Unassembled WGS sequence"/>
</dbReference>
<evidence type="ECO:0000256" key="2">
    <source>
        <dbReference type="ARBA" id="ARBA00023239"/>
    </source>
</evidence>
<proteinExistence type="inferred from homology"/>
<dbReference type="Pfam" id="PF00378">
    <property type="entry name" value="ECH_1"/>
    <property type="match status" value="1"/>
</dbReference>
<organism evidence="3 4">
    <name type="scientific">Haloechinothrix alba</name>
    <dbReference type="NCBI Taxonomy" id="664784"/>
    <lineage>
        <taxon>Bacteria</taxon>
        <taxon>Bacillati</taxon>
        <taxon>Actinomycetota</taxon>
        <taxon>Actinomycetes</taxon>
        <taxon>Pseudonocardiales</taxon>
        <taxon>Pseudonocardiaceae</taxon>
        <taxon>Haloechinothrix</taxon>
    </lineage>
</organism>
<dbReference type="CDD" id="cd06558">
    <property type="entry name" value="crotonase-like"/>
    <property type="match status" value="1"/>
</dbReference>
<dbReference type="FunFam" id="1.10.12.10:FF:000001">
    <property type="entry name" value="Probable enoyl-CoA hydratase, mitochondrial"/>
    <property type="match status" value="1"/>
</dbReference>
<keyword evidence="2" id="KW-0456">Lyase</keyword>
<gene>
    <name evidence="3" type="ORF">SAMN06265360_1398</name>
</gene>
<dbReference type="EMBL" id="FZNW01000039">
    <property type="protein sequence ID" value="SNR94310.1"/>
    <property type="molecule type" value="Genomic_DNA"/>
</dbReference>
<evidence type="ECO:0000313" key="3">
    <source>
        <dbReference type="EMBL" id="SNR94310.1"/>
    </source>
</evidence>
<evidence type="ECO:0000256" key="1">
    <source>
        <dbReference type="ARBA" id="ARBA00005254"/>
    </source>
</evidence>
<dbReference type="InterPro" id="IPR029045">
    <property type="entry name" value="ClpP/crotonase-like_dom_sf"/>
</dbReference>
<evidence type="ECO:0000313" key="4">
    <source>
        <dbReference type="Proteomes" id="UP000198348"/>
    </source>
</evidence>
<accession>A0A239AFG8</accession>
<dbReference type="GO" id="GO:0016853">
    <property type="term" value="F:isomerase activity"/>
    <property type="evidence" value="ECO:0007669"/>
    <property type="project" value="UniProtKB-KW"/>
</dbReference>
<keyword evidence="3" id="KW-0413">Isomerase</keyword>
<dbReference type="InterPro" id="IPR001753">
    <property type="entry name" value="Enoyl-CoA_hydra/iso"/>
</dbReference>